<accession>A0A5J4VNA2</accession>
<evidence type="ECO:0000256" key="1">
    <source>
        <dbReference type="SAM" id="MobiDB-lite"/>
    </source>
</evidence>
<comment type="caution">
    <text evidence="2">The sequence shown here is derived from an EMBL/GenBank/DDBJ whole genome shotgun (WGS) entry which is preliminary data.</text>
</comment>
<dbReference type="AlphaFoldDB" id="A0A5J4VNA2"/>
<proteinExistence type="predicted"/>
<reference evidence="2 3" key="1">
    <citation type="submission" date="2019-03" db="EMBL/GenBank/DDBJ databases">
        <title>Single cell metagenomics reveals metabolic interactions within the superorganism composed of flagellate Streblomastix strix and complex community of Bacteroidetes bacteria on its surface.</title>
        <authorList>
            <person name="Treitli S.C."/>
            <person name="Kolisko M."/>
            <person name="Husnik F."/>
            <person name="Keeling P."/>
            <person name="Hampl V."/>
        </authorList>
    </citation>
    <scope>NUCLEOTIDE SEQUENCE [LARGE SCALE GENOMIC DNA]</scope>
    <source>
        <strain evidence="2">ST1C</strain>
    </source>
</reference>
<feature type="compositionally biased region" description="Low complexity" evidence="1">
    <location>
        <begin position="198"/>
        <end position="208"/>
    </location>
</feature>
<name>A0A5J4VNA2_9EUKA</name>
<protein>
    <submittedName>
        <fullName evidence="2">Uncharacterized protein</fullName>
    </submittedName>
</protein>
<evidence type="ECO:0000313" key="3">
    <source>
        <dbReference type="Proteomes" id="UP000324800"/>
    </source>
</evidence>
<dbReference type="Proteomes" id="UP000324800">
    <property type="component" value="Unassembled WGS sequence"/>
</dbReference>
<feature type="region of interest" description="Disordered" evidence="1">
    <location>
        <begin position="174"/>
        <end position="239"/>
    </location>
</feature>
<sequence length="239" mass="26537">MVTRLPREWYGTRATEQGQMSEQTAKGVGKRRKDAAILADALDLLDEREAQRFAFHIIKMTAAAMAGMIMLNTQMLMNGLLSTNHALHIIAGDAQMRWEVAISPQDTKEVLKIIGGATLLYGSESKKKVEERYESTEHMGQYTTGLLQTIQLELEWTQATIAVQLLATVQIPRTHQQQKRQAPMLNMPKYPKLSLDSNNAQAQPQQPQDARSGVRGRVVLESIGEGGRTSTEGQGGEHK</sequence>
<organism evidence="2 3">
    <name type="scientific">Streblomastix strix</name>
    <dbReference type="NCBI Taxonomy" id="222440"/>
    <lineage>
        <taxon>Eukaryota</taxon>
        <taxon>Metamonada</taxon>
        <taxon>Preaxostyla</taxon>
        <taxon>Oxymonadida</taxon>
        <taxon>Streblomastigidae</taxon>
        <taxon>Streblomastix</taxon>
    </lineage>
</organism>
<evidence type="ECO:0000313" key="2">
    <source>
        <dbReference type="EMBL" id="KAA6383964.1"/>
    </source>
</evidence>
<dbReference type="EMBL" id="SNRW01005987">
    <property type="protein sequence ID" value="KAA6383964.1"/>
    <property type="molecule type" value="Genomic_DNA"/>
</dbReference>
<gene>
    <name evidence="2" type="ORF">EZS28_020507</name>
</gene>